<reference evidence="1 2" key="1">
    <citation type="journal article" date="2011" name="Environ. Microbiol.">
        <title>Genome of alkaliphilic Bacillus pseudofirmus OF4 reveals adaptations that support the ability to grow in an external pH range from 7.5 to 11.4.</title>
        <authorList>
            <person name="Janto B."/>
            <person name="Ahmed A."/>
            <person name="Ito M."/>
            <person name="Liu J."/>
            <person name="Hicks D.B."/>
            <person name="Pagni S."/>
            <person name="Fackelmayer O.J."/>
            <person name="Smith T.A."/>
            <person name="Earl J."/>
            <person name="Elbourne L.D."/>
            <person name="Hassan K."/>
            <person name="Paulsen I.T."/>
            <person name="Kolsto A.B."/>
            <person name="Tourasse N.J."/>
            <person name="Ehrlich G.D."/>
            <person name="Boissy R."/>
            <person name="Ivey D.M."/>
            <person name="Li G."/>
            <person name="Xue Y."/>
            <person name="Ma Y."/>
            <person name="Hu F.Z."/>
            <person name="Krulwich T.A."/>
        </authorList>
    </citation>
    <scope>NUCLEOTIDE SEQUENCE [LARGE SCALE GENOMIC DNA]</scope>
    <source>
        <strain evidence="2">ATCC BAA-2126 / JCM 17055 / OF4</strain>
    </source>
</reference>
<accession>D3FSQ3</accession>
<dbReference type="HOGENOM" id="CLU_2987127_0_0_9"/>
<keyword evidence="2" id="KW-1185">Reference proteome</keyword>
<organism evidence="1 2">
    <name type="scientific">Alkalihalophilus pseudofirmus (strain ATCC BAA-2126 / JCM 17055 / OF4)</name>
    <name type="common">Bacillus pseudofirmus</name>
    <dbReference type="NCBI Taxonomy" id="398511"/>
    <lineage>
        <taxon>Bacteria</taxon>
        <taxon>Bacillati</taxon>
        <taxon>Bacillota</taxon>
        <taxon>Bacilli</taxon>
        <taxon>Bacillales</taxon>
        <taxon>Bacillaceae</taxon>
        <taxon>Alkalihalophilus</taxon>
    </lineage>
</organism>
<sequence>MFGFGQVTQLSWQLIQFFLSMTHIVGEQTQWIEISAIMFAMDAITQNKCAINLQIDA</sequence>
<proteinExistence type="predicted"/>
<protein>
    <submittedName>
        <fullName evidence="1">Uncharacterized protein</fullName>
    </submittedName>
</protein>
<gene>
    <name evidence="1" type="ordered locus">BpOF4_18635</name>
</gene>
<dbReference type="AlphaFoldDB" id="D3FSQ3"/>
<dbReference type="KEGG" id="bpf:BpOF4_18635"/>
<dbReference type="Proteomes" id="UP000001544">
    <property type="component" value="Chromosome"/>
</dbReference>
<name>D3FSQ3_ALKPO</name>
<evidence type="ECO:0000313" key="2">
    <source>
        <dbReference type="Proteomes" id="UP000001544"/>
    </source>
</evidence>
<dbReference type="EMBL" id="CP001878">
    <property type="protein sequence ID" value="ADC51768.1"/>
    <property type="molecule type" value="Genomic_DNA"/>
</dbReference>
<evidence type="ECO:0000313" key="1">
    <source>
        <dbReference type="EMBL" id="ADC51768.1"/>
    </source>
</evidence>